<reference evidence="1 2" key="1">
    <citation type="journal article" date="2003" name="Lancet">
        <title>Genome sequence of Vibrio parahaemolyticus: a pathogenic mechanism distinct from that of V. cholerae.</title>
        <authorList>
            <person name="Makino K."/>
            <person name="Oshima K."/>
            <person name="Kurokawa K."/>
            <person name="Yokoyama K."/>
            <person name="Uda T."/>
            <person name="Tagomori K."/>
            <person name="Iijima Y."/>
            <person name="Najima M."/>
            <person name="Nakano M."/>
            <person name="Yamashita A."/>
            <person name="Kubota Y."/>
            <person name="Kimura S."/>
            <person name="Yasunaga T."/>
            <person name="Honda T."/>
            <person name="Shinagawa H."/>
            <person name="Hattori M."/>
            <person name="Iida T."/>
        </authorList>
    </citation>
    <scope>NUCLEOTIDE SEQUENCE [LARGE SCALE GENOMIC DNA]</scope>
    <source>
        <strain evidence="2">RIMD 2210633</strain>
    </source>
</reference>
<protein>
    <submittedName>
        <fullName evidence="1">Uncharacterized protein</fullName>
    </submittedName>
</protein>
<dbReference type="HOGENOM" id="CLU_3241344_0_0_6"/>
<dbReference type="KEGG" id="vpa:VP0972"/>
<dbReference type="Proteomes" id="UP000002493">
    <property type="component" value="Chromosome 1"/>
</dbReference>
<organism evidence="1 2">
    <name type="scientific">Vibrio parahaemolyticus serotype O3:K6 (strain RIMD 2210633)</name>
    <dbReference type="NCBI Taxonomy" id="223926"/>
    <lineage>
        <taxon>Bacteria</taxon>
        <taxon>Pseudomonadati</taxon>
        <taxon>Pseudomonadota</taxon>
        <taxon>Gammaproteobacteria</taxon>
        <taxon>Vibrionales</taxon>
        <taxon>Vibrionaceae</taxon>
        <taxon>Vibrio</taxon>
    </lineage>
</organism>
<accession>Q87R26</accession>
<dbReference type="AlphaFoldDB" id="Q87R26"/>
<evidence type="ECO:0000313" key="1">
    <source>
        <dbReference type="EMBL" id="BAC59235.1"/>
    </source>
</evidence>
<proteinExistence type="predicted"/>
<sequence length="43" mass="4724">MYCVQTLSFTNIGDSASFSVETIENKKPPQVGGFLFSVLSRPK</sequence>
<dbReference type="EMBL" id="BA000031">
    <property type="protein sequence ID" value="BAC59235.1"/>
    <property type="molecule type" value="Genomic_DNA"/>
</dbReference>
<name>Q87R26_VIBPA</name>
<evidence type="ECO:0000313" key="2">
    <source>
        <dbReference type="Proteomes" id="UP000002493"/>
    </source>
</evidence>
<gene>
    <name evidence="1" type="ordered locus">VP0972</name>
</gene>